<protein>
    <submittedName>
        <fullName evidence="1">Uncharacterized protein</fullName>
    </submittedName>
</protein>
<proteinExistence type="predicted"/>
<reference evidence="1 2" key="1">
    <citation type="submission" date="2020-04" db="EMBL/GenBank/DDBJ databases">
        <authorList>
            <person name="Pieper L."/>
        </authorList>
    </citation>
    <scope>NUCLEOTIDE SEQUENCE [LARGE SCALE GENOMIC DNA]</scope>
    <source>
        <strain evidence="1 2">B33</strain>
    </source>
</reference>
<accession>A0A7Y6PIP2</accession>
<sequence>MLNPVKLMNLKSLKNQFAKNHPKFTKFLYAVWETALVEGTVIQIQVKTPDNRTLSSNLKLKKEDLELLDKFR</sequence>
<reference evidence="1 2" key="2">
    <citation type="submission" date="2020-07" db="EMBL/GenBank/DDBJ databases">
        <title>Bacterial metabolism rescues the inhibition of intestinal drug absorption by food and drug additives.</title>
        <authorList>
            <person name="Zou L."/>
            <person name="Spanogiannopoulos P."/>
            <person name="Chien H.-C."/>
            <person name="Pieper L.M."/>
            <person name="Cai W."/>
            <person name="Khuri N."/>
            <person name="Pottel J."/>
            <person name="Vora B."/>
            <person name="Ni Z."/>
            <person name="Tsakalozou E."/>
            <person name="Zhang W."/>
            <person name="Shoichet B.K."/>
            <person name="Giacomini K.M."/>
            <person name="Turnbaugh P.J."/>
        </authorList>
    </citation>
    <scope>NUCLEOTIDE SEQUENCE [LARGE SCALE GENOMIC DNA]</scope>
    <source>
        <strain evidence="1 2">B33</strain>
    </source>
</reference>
<evidence type="ECO:0000313" key="1">
    <source>
        <dbReference type="EMBL" id="NVB76547.1"/>
    </source>
</evidence>
<dbReference type="EMBL" id="JABWDJ010000591">
    <property type="protein sequence ID" value="NVB76547.1"/>
    <property type="molecule type" value="Genomic_DNA"/>
</dbReference>
<gene>
    <name evidence="1" type="ORF">HUV05_24225</name>
</gene>
<name>A0A7Y6PIP2_PHOVU</name>
<organism evidence="1 2">
    <name type="scientific">Phocaeicola vulgatus</name>
    <name type="common">Bacteroides vulgatus</name>
    <dbReference type="NCBI Taxonomy" id="821"/>
    <lineage>
        <taxon>Bacteria</taxon>
        <taxon>Pseudomonadati</taxon>
        <taxon>Bacteroidota</taxon>
        <taxon>Bacteroidia</taxon>
        <taxon>Bacteroidales</taxon>
        <taxon>Bacteroidaceae</taxon>
        <taxon>Phocaeicola</taxon>
    </lineage>
</organism>
<dbReference type="AlphaFoldDB" id="A0A7Y6PIP2"/>
<comment type="caution">
    <text evidence="1">The sequence shown here is derived from an EMBL/GenBank/DDBJ whole genome shotgun (WGS) entry which is preliminary data.</text>
</comment>
<dbReference type="Proteomes" id="UP000524321">
    <property type="component" value="Unassembled WGS sequence"/>
</dbReference>
<evidence type="ECO:0000313" key="2">
    <source>
        <dbReference type="Proteomes" id="UP000524321"/>
    </source>
</evidence>